<evidence type="ECO:0000313" key="3">
    <source>
        <dbReference type="Proteomes" id="UP001189429"/>
    </source>
</evidence>
<feature type="compositionally biased region" description="Polar residues" evidence="1">
    <location>
        <begin position="14"/>
        <end position="23"/>
    </location>
</feature>
<keyword evidence="3" id="KW-1185">Reference proteome</keyword>
<accession>A0ABN9PVA4</accession>
<dbReference type="EMBL" id="CAUYUJ010001698">
    <property type="protein sequence ID" value="CAK0797184.1"/>
    <property type="molecule type" value="Genomic_DNA"/>
</dbReference>
<organism evidence="2 3">
    <name type="scientific">Prorocentrum cordatum</name>
    <dbReference type="NCBI Taxonomy" id="2364126"/>
    <lineage>
        <taxon>Eukaryota</taxon>
        <taxon>Sar</taxon>
        <taxon>Alveolata</taxon>
        <taxon>Dinophyceae</taxon>
        <taxon>Prorocentrales</taxon>
        <taxon>Prorocentraceae</taxon>
        <taxon>Prorocentrum</taxon>
    </lineage>
</organism>
<feature type="compositionally biased region" description="Polar residues" evidence="1">
    <location>
        <begin position="185"/>
        <end position="195"/>
    </location>
</feature>
<feature type="region of interest" description="Disordered" evidence="1">
    <location>
        <begin position="1"/>
        <end position="24"/>
    </location>
</feature>
<proteinExistence type="predicted"/>
<comment type="caution">
    <text evidence="2">The sequence shown here is derived from an EMBL/GenBank/DDBJ whole genome shotgun (WGS) entry which is preliminary data.</text>
</comment>
<evidence type="ECO:0000313" key="2">
    <source>
        <dbReference type="EMBL" id="CAK0797184.1"/>
    </source>
</evidence>
<name>A0ABN9PVA4_9DINO</name>
<sequence length="271" mass="28857">MAGMDDGTKDATAGSPQRWQPSSRRALEALQLGQTAARRAARKRAQLACEAALDRRRGRGLLPGSWQDREAAARPALRMAVSGKRVPGVARRRRNAAWHAAEAPRGGFTNASLAELLEAAAGPRLGGASRAAGVQELDLAKVVPAGSLAPGCWSLPPRNTLRRDAPEFVPLFFNSAVGPPADGVQHSTSEESIVQQRHESSDQSAANVADAKPEIKTAVHFRARALETFDTKPFNDGDHVDLQSDFVVAFRSLATSADPRPGGRARGKGYC</sequence>
<gene>
    <name evidence="2" type="ORF">PCOR1329_LOCUS6345</name>
</gene>
<dbReference type="Proteomes" id="UP001189429">
    <property type="component" value="Unassembled WGS sequence"/>
</dbReference>
<protein>
    <submittedName>
        <fullName evidence="2">Uncharacterized protein</fullName>
    </submittedName>
</protein>
<feature type="region of interest" description="Disordered" evidence="1">
    <location>
        <begin position="180"/>
        <end position="211"/>
    </location>
</feature>
<reference evidence="2" key="1">
    <citation type="submission" date="2023-10" db="EMBL/GenBank/DDBJ databases">
        <authorList>
            <person name="Chen Y."/>
            <person name="Shah S."/>
            <person name="Dougan E. K."/>
            <person name="Thang M."/>
            <person name="Chan C."/>
        </authorList>
    </citation>
    <scope>NUCLEOTIDE SEQUENCE [LARGE SCALE GENOMIC DNA]</scope>
</reference>
<evidence type="ECO:0000256" key="1">
    <source>
        <dbReference type="SAM" id="MobiDB-lite"/>
    </source>
</evidence>